<sequence length="421" mass="44159">MSNDDNRSPDRPAAPGGDEAGWAAPDSGQPEQQEGYAAPPGLTYGQFTFGPMGTYTSGQAPPPGHDQQQYGQGYVPPGQYGQQQYGQYGQGYVPPGQYGQPPYVQPPYGPGFPGAPTLAARPGVIPLRPLTLSDVFEGAVRTIRGNPGATLGLALLVAIVFTLPGLALTLGLGQVDPGEDGLRELLLVLNQQGSSWLQNLGGIALSGMLTVVVADAVLGRRMSIGQAWSRVKGRLLALIGVNILQILIVFVPLILVIALAIGIGYGASPEVGVIVGFLLVLALIPVLVFLYVKLLFASAVTVLERQGPITALKRSWALTRDQWWRIFGISLLATVLVLIISVMLLGFAGIFIGLAAFTAGGTTASVGSTVASLLVSMVIMTLTTPFTAGVTSLLYLDQRIRKEALDVTLMAAARQQDAESA</sequence>
<feature type="transmembrane region" description="Helical" evidence="2">
    <location>
        <begin position="151"/>
        <end position="175"/>
    </location>
</feature>
<feature type="domain" description="DUF7847" evidence="3">
    <location>
        <begin position="134"/>
        <end position="388"/>
    </location>
</feature>
<feature type="transmembrane region" description="Helical" evidence="2">
    <location>
        <begin position="369"/>
        <end position="396"/>
    </location>
</feature>
<organism evidence="4 5">
    <name type="scientific">Barrientosiimonas humi</name>
    <dbReference type="NCBI Taxonomy" id="999931"/>
    <lineage>
        <taxon>Bacteria</taxon>
        <taxon>Bacillati</taxon>
        <taxon>Actinomycetota</taxon>
        <taxon>Actinomycetes</taxon>
        <taxon>Micrococcales</taxon>
        <taxon>Dermacoccaceae</taxon>
        <taxon>Barrientosiimonas</taxon>
    </lineage>
</organism>
<dbReference type="RefSeq" id="WP_142005993.1">
    <property type="nucleotide sequence ID" value="NZ_CAJTBP010000001.1"/>
</dbReference>
<accession>A0A542XE41</accession>
<feature type="transmembrane region" description="Helical" evidence="2">
    <location>
        <begin position="271"/>
        <end position="303"/>
    </location>
</feature>
<feature type="region of interest" description="Disordered" evidence="1">
    <location>
        <begin position="1"/>
        <end position="100"/>
    </location>
</feature>
<keyword evidence="2" id="KW-0812">Transmembrane</keyword>
<evidence type="ECO:0000256" key="2">
    <source>
        <dbReference type="SAM" id="Phobius"/>
    </source>
</evidence>
<dbReference type="AlphaFoldDB" id="A0A542XE41"/>
<keyword evidence="2" id="KW-1133">Transmembrane helix</keyword>
<evidence type="ECO:0000313" key="5">
    <source>
        <dbReference type="Proteomes" id="UP000318336"/>
    </source>
</evidence>
<evidence type="ECO:0000259" key="3">
    <source>
        <dbReference type="Pfam" id="PF25231"/>
    </source>
</evidence>
<keyword evidence="2" id="KW-0472">Membrane</keyword>
<dbReference type="EMBL" id="VFOK01000001">
    <property type="protein sequence ID" value="TQL34026.1"/>
    <property type="molecule type" value="Genomic_DNA"/>
</dbReference>
<comment type="caution">
    <text evidence="4">The sequence shown here is derived from an EMBL/GenBank/DDBJ whole genome shotgun (WGS) entry which is preliminary data.</text>
</comment>
<evidence type="ECO:0000313" key="4">
    <source>
        <dbReference type="EMBL" id="TQL34026.1"/>
    </source>
</evidence>
<feature type="compositionally biased region" description="Basic and acidic residues" evidence="1">
    <location>
        <begin position="1"/>
        <end position="10"/>
    </location>
</feature>
<feature type="transmembrane region" description="Helical" evidence="2">
    <location>
        <begin position="235"/>
        <end position="265"/>
    </location>
</feature>
<proteinExistence type="predicted"/>
<evidence type="ECO:0000256" key="1">
    <source>
        <dbReference type="SAM" id="MobiDB-lite"/>
    </source>
</evidence>
<gene>
    <name evidence="4" type="ORF">FB554_2183</name>
</gene>
<dbReference type="InterPro" id="IPR057169">
    <property type="entry name" value="DUF7847"/>
</dbReference>
<dbReference type="OrthoDB" id="121140at2"/>
<name>A0A542XE41_9MICO</name>
<keyword evidence="5" id="KW-1185">Reference proteome</keyword>
<reference evidence="4 5" key="1">
    <citation type="submission" date="2019-06" db="EMBL/GenBank/DDBJ databases">
        <title>Sequencing the genomes of 1000 actinobacteria strains.</title>
        <authorList>
            <person name="Klenk H.-P."/>
        </authorList>
    </citation>
    <scope>NUCLEOTIDE SEQUENCE [LARGE SCALE GENOMIC DNA]</scope>
    <source>
        <strain evidence="4 5">DSM 24617</strain>
    </source>
</reference>
<feature type="transmembrane region" description="Helical" evidence="2">
    <location>
        <begin position="324"/>
        <end position="357"/>
    </location>
</feature>
<feature type="transmembrane region" description="Helical" evidence="2">
    <location>
        <begin position="195"/>
        <end position="214"/>
    </location>
</feature>
<feature type="compositionally biased region" description="Low complexity" evidence="1">
    <location>
        <begin position="67"/>
        <end position="100"/>
    </location>
</feature>
<dbReference type="Pfam" id="PF25231">
    <property type="entry name" value="DUF7847"/>
    <property type="match status" value="1"/>
</dbReference>
<dbReference type="Proteomes" id="UP000318336">
    <property type="component" value="Unassembled WGS sequence"/>
</dbReference>
<protein>
    <submittedName>
        <fullName evidence="4">Glycerophosphoryl diester phosphodiesterase family protein</fullName>
    </submittedName>
</protein>